<protein>
    <submittedName>
        <fullName evidence="5">Amino acid/amide ABC transporter ATP-binding protein 1, HAAT family</fullName>
    </submittedName>
</protein>
<dbReference type="EMBL" id="JYFN01000009">
    <property type="protein sequence ID" value="KJE24014.1"/>
    <property type="molecule type" value="Genomic_DNA"/>
</dbReference>
<dbReference type="InterPro" id="IPR003439">
    <property type="entry name" value="ABC_transporter-like_ATP-bd"/>
</dbReference>
<feature type="domain" description="ABC transporter" evidence="4">
    <location>
        <begin position="6"/>
        <end position="269"/>
    </location>
</feature>
<dbReference type="CDD" id="cd03219">
    <property type="entry name" value="ABC_Mj1267_LivG_branched"/>
    <property type="match status" value="1"/>
</dbReference>
<evidence type="ECO:0000313" key="5">
    <source>
        <dbReference type="EMBL" id="KJE24014.1"/>
    </source>
</evidence>
<keyword evidence="3 5" id="KW-0067">ATP-binding</keyword>
<dbReference type="Pfam" id="PF00005">
    <property type="entry name" value="ABC_tran"/>
    <property type="match status" value="1"/>
</dbReference>
<evidence type="ECO:0000256" key="2">
    <source>
        <dbReference type="ARBA" id="ARBA00022741"/>
    </source>
</evidence>
<dbReference type="Gene3D" id="3.40.50.300">
    <property type="entry name" value="P-loop containing nucleotide triphosphate hydrolases"/>
    <property type="match status" value="1"/>
</dbReference>
<comment type="caution">
    <text evidence="5">The sequence shown here is derived from an EMBL/GenBank/DDBJ whole genome shotgun (WGS) entry which is preliminary data.</text>
</comment>
<dbReference type="GO" id="GO:0005886">
    <property type="term" value="C:plasma membrane"/>
    <property type="evidence" value="ECO:0007669"/>
    <property type="project" value="TreeGrafter"/>
</dbReference>
<sequence>MSRHVLQAVGLVRRYGGLTAVDHVDLVAPPGMITGLIGPNGAGKSTLFSLLTGVEQPDEGKVVLGSTDITRMRPDIRSRRGLVQTFQVPSLFPTLTVADNLLVGAENRRRDYAGGLLGLSAQGRGRVSHSIERGLERLGLAPKGPVTQIVEEVLDSLGLSEVRDTIAGTLPTGALRLVEFARALCARPDILLLDEPASGLDSEETAKLSQLLRRTAAGGVGIVIVDHDVDLVFSVVDQVYAMVGGRVVASGDPETVRNDPTVRSVYLAQAPLAVAGQSGEAR</sequence>
<name>A0A0D8BJ23_9ACTN</name>
<evidence type="ECO:0000256" key="1">
    <source>
        <dbReference type="ARBA" id="ARBA00022448"/>
    </source>
</evidence>
<keyword evidence="6" id="KW-1185">Reference proteome</keyword>
<evidence type="ECO:0000259" key="4">
    <source>
        <dbReference type="PROSITE" id="PS50893"/>
    </source>
</evidence>
<dbReference type="PANTHER" id="PTHR45772">
    <property type="entry name" value="CONSERVED COMPONENT OF ABC TRANSPORTER FOR NATURAL AMINO ACIDS-RELATED"/>
    <property type="match status" value="1"/>
</dbReference>
<dbReference type="PROSITE" id="PS50893">
    <property type="entry name" value="ABC_TRANSPORTER_2"/>
    <property type="match status" value="1"/>
</dbReference>
<dbReference type="PATRIC" id="fig|1502723.3.peg.6581"/>
<dbReference type="OrthoDB" id="3396710at2"/>
<organism evidence="5 6">
    <name type="scientific">Frankia torreyi</name>
    <dbReference type="NCBI Taxonomy" id="1856"/>
    <lineage>
        <taxon>Bacteria</taxon>
        <taxon>Bacillati</taxon>
        <taxon>Actinomycetota</taxon>
        <taxon>Actinomycetes</taxon>
        <taxon>Frankiales</taxon>
        <taxon>Frankiaceae</taxon>
        <taxon>Frankia</taxon>
    </lineage>
</organism>
<dbReference type="RefSeq" id="WP_044884386.1">
    <property type="nucleotide sequence ID" value="NZ_JYFN01000009.1"/>
</dbReference>
<dbReference type="InterPro" id="IPR032823">
    <property type="entry name" value="BCA_ABC_TP_C"/>
</dbReference>
<dbReference type="InterPro" id="IPR027417">
    <property type="entry name" value="P-loop_NTPase"/>
</dbReference>
<evidence type="ECO:0000313" key="6">
    <source>
        <dbReference type="Proteomes" id="UP000032545"/>
    </source>
</evidence>
<dbReference type="SUPFAM" id="SSF52540">
    <property type="entry name" value="P-loop containing nucleoside triphosphate hydrolases"/>
    <property type="match status" value="1"/>
</dbReference>
<accession>A0A0D8BJ23</accession>
<gene>
    <name evidence="5" type="ORF">FF36_01703</name>
</gene>
<dbReference type="GO" id="GO:0005524">
    <property type="term" value="F:ATP binding"/>
    <property type="evidence" value="ECO:0007669"/>
    <property type="project" value="UniProtKB-KW"/>
</dbReference>
<dbReference type="Pfam" id="PF12399">
    <property type="entry name" value="BCA_ABC_TP_C"/>
    <property type="match status" value="1"/>
</dbReference>
<dbReference type="Proteomes" id="UP000032545">
    <property type="component" value="Unassembled WGS sequence"/>
</dbReference>
<proteinExistence type="predicted"/>
<reference evidence="5 6" key="2">
    <citation type="journal article" date="2016" name="Genome Announc.">
        <title>Permanent Draft Genome Sequences for Two Variants of Frankia sp. Strain CpI1, the First Frankia Strain Isolated from Root Nodules of Comptonia peregrina.</title>
        <authorList>
            <person name="Oshone R."/>
            <person name="Hurst S.G.IV."/>
            <person name="Abebe-Akele F."/>
            <person name="Simpson S."/>
            <person name="Morris K."/>
            <person name="Thomas W.K."/>
            <person name="Tisa L.S."/>
        </authorList>
    </citation>
    <scope>NUCLEOTIDE SEQUENCE [LARGE SCALE GENOMIC DNA]</scope>
    <source>
        <strain evidence="6">CpI1-S</strain>
    </source>
</reference>
<dbReference type="InterPro" id="IPR003593">
    <property type="entry name" value="AAA+_ATPase"/>
</dbReference>
<dbReference type="InterPro" id="IPR051120">
    <property type="entry name" value="ABC_AA/LPS_Transport"/>
</dbReference>
<dbReference type="AlphaFoldDB" id="A0A0D8BJ23"/>
<evidence type="ECO:0000256" key="3">
    <source>
        <dbReference type="ARBA" id="ARBA00022840"/>
    </source>
</evidence>
<reference evidence="6" key="1">
    <citation type="submission" date="2015-02" db="EMBL/GenBank/DDBJ databases">
        <title>Draft Genome of Frankia sp. CpI1-S.</title>
        <authorList>
            <person name="Oshone R.T."/>
            <person name="Ngom M."/>
            <person name="Ghodhbane-Gtari F."/>
            <person name="Gtari M."/>
            <person name="Morris K."/>
            <person name="Thomas K."/>
            <person name="Sen A."/>
            <person name="Tisa L.S."/>
        </authorList>
    </citation>
    <scope>NUCLEOTIDE SEQUENCE [LARGE SCALE GENOMIC DNA]</scope>
    <source>
        <strain evidence="6">CpI1-S</strain>
    </source>
</reference>
<keyword evidence="1" id="KW-0813">Transport</keyword>
<dbReference type="SMART" id="SM00382">
    <property type="entry name" value="AAA"/>
    <property type="match status" value="1"/>
</dbReference>
<keyword evidence="2" id="KW-0547">Nucleotide-binding</keyword>
<dbReference type="GO" id="GO:0016887">
    <property type="term" value="F:ATP hydrolysis activity"/>
    <property type="evidence" value="ECO:0007669"/>
    <property type="project" value="InterPro"/>
</dbReference>